<protein>
    <submittedName>
        <fullName evidence="10">MFS transporter</fullName>
    </submittedName>
</protein>
<keyword evidence="7 8" id="KW-0472">Membrane</keyword>
<feature type="transmembrane region" description="Helical" evidence="8">
    <location>
        <begin position="386"/>
        <end position="404"/>
    </location>
</feature>
<organism evidence="10 11">
    <name type="scientific">Ectobacillus funiculus</name>
    <dbReference type="NCBI Taxonomy" id="137993"/>
    <lineage>
        <taxon>Bacteria</taxon>
        <taxon>Bacillati</taxon>
        <taxon>Bacillota</taxon>
        <taxon>Bacilli</taxon>
        <taxon>Bacillales</taxon>
        <taxon>Bacillaceae</taxon>
        <taxon>Ectobacillus</taxon>
    </lineage>
</organism>
<evidence type="ECO:0000256" key="6">
    <source>
        <dbReference type="ARBA" id="ARBA00022989"/>
    </source>
</evidence>
<dbReference type="SUPFAM" id="SSF103473">
    <property type="entry name" value="MFS general substrate transporter"/>
    <property type="match status" value="1"/>
</dbReference>
<feature type="transmembrane region" description="Helical" evidence="8">
    <location>
        <begin position="93"/>
        <end position="112"/>
    </location>
</feature>
<evidence type="ECO:0000259" key="9">
    <source>
        <dbReference type="PROSITE" id="PS50850"/>
    </source>
</evidence>
<feature type="transmembrane region" description="Helical" evidence="8">
    <location>
        <begin position="277"/>
        <end position="298"/>
    </location>
</feature>
<dbReference type="PANTHER" id="PTHR11328:SF24">
    <property type="entry name" value="MAJOR FACILITATOR SUPERFAMILY (MFS) PROFILE DOMAIN-CONTAINING PROTEIN"/>
    <property type="match status" value="1"/>
</dbReference>
<feature type="domain" description="Major facilitator superfamily (MFS) profile" evidence="9">
    <location>
        <begin position="22"/>
        <end position="445"/>
    </location>
</feature>
<dbReference type="InterPro" id="IPR018043">
    <property type="entry name" value="Na/Gal_symport_CS"/>
</dbReference>
<proteinExistence type="predicted"/>
<keyword evidence="11" id="KW-1185">Reference proteome</keyword>
<dbReference type="InterPro" id="IPR001927">
    <property type="entry name" value="Na/Gal_symport"/>
</dbReference>
<keyword evidence="5" id="KW-0769">Symport</keyword>
<feature type="transmembrane region" description="Helical" evidence="8">
    <location>
        <begin position="124"/>
        <end position="147"/>
    </location>
</feature>
<sequence>MLATNNSQQEQSPKHEKISVKEKVSYGFGDFGNGFLFDLGQLYLLKFLTDVAGIPAAAAGMIFLVSKLFNAVMDPIVGSSIDYRKNVGKRGKFRPYLLFGSFILGIITVLLFMSPAASTTGKLIYAYVIYMIWGVAYSFTNIPYGSLGAAITRDASDRTSLATFRQIGSLGALLITSVIVMPIIVQFENPQVGYPVAMGMMAIIGILGFYICYRNTKERVIVKEAPKEKLSVKSIIKTFIKNKPLLTLVLMTIFSISAYNIKSAILVYFAQYNLGNVTLVSNMSFIIIGSSFLGVILMPKLVSKFGKKHTAMLGFAICIAADLVNFLIPTNIYSFTILSAIAFIGISIPNGITWALVSDIIDYGEWVSGDRKEATTYSLFNFSRKLAQSLAGFLSGLGLSLIGYVPNVAQSAGTLLGIKGLLTLYPAVALTISLLIIGFMYKLTDEKHAEIMKDLNAKA</sequence>
<dbReference type="InterPro" id="IPR020846">
    <property type="entry name" value="MFS_dom"/>
</dbReference>
<evidence type="ECO:0000256" key="4">
    <source>
        <dbReference type="ARBA" id="ARBA00022692"/>
    </source>
</evidence>
<feature type="transmembrane region" description="Helical" evidence="8">
    <location>
        <begin position="245"/>
        <end position="271"/>
    </location>
</feature>
<feature type="transmembrane region" description="Helical" evidence="8">
    <location>
        <begin position="334"/>
        <end position="357"/>
    </location>
</feature>
<accession>A0ABV5WKC0</accession>
<keyword evidence="6 8" id="KW-1133">Transmembrane helix</keyword>
<keyword evidence="2" id="KW-0813">Transport</keyword>
<evidence type="ECO:0000313" key="10">
    <source>
        <dbReference type="EMBL" id="MFB9761058.1"/>
    </source>
</evidence>
<evidence type="ECO:0000256" key="5">
    <source>
        <dbReference type="ARBA" id="ARBA00022847"/>
    </source>
</evidence>
<reference evidence="10 11" key="1">
    <citation type="submission" date="2024-09" db="EMBL/GenBank/DDBJ databases">
        <authorList>
            <person name="Sun Q."/>
            <person name="Mori K."/>
        </authorList>
    </citation>
    <scope>NUCLEOTIDE SEQUENCE [LARGE SCALE GENOMIC DNA]</scope>
    <source>
        <strain evidence="10 11">JCM 11201</strain>
    </source>
</reference>
<gene>
    <name evidence="10" type="ORF">ACFFMS_22665</name>
</gene>
<feature type="transmembrane region" description="Helical" evidence="8">
    <location>
        <begin position="167"/>
        <end position="187"/>
    </location>
</feature>
<dbReference type="InterPro" id="IPR036259">
    <property type="entry name" value="MFS_trans_sf"/>
</dbReference>
<evidence type="ECO:0000256" key="3">
    <source>
        <dbReference type="ARBA" id="ARBA00022475"/>
    </source>
</evidence>
<dbReference type="InterPro" id="IPR039672">
    <property type="entry name" value="MFS_2"/>
</dbReference>
<feature type="transmembrane region" description="Helical" evidence="8">
    <location>
        <begin position="310"/>
        <end position="328"/>
    </location>
</feature>
<comment type="caution">
    <text evidence="10">The sequence shown here is derived from an EMBL/GenBank/DDBJ whole genome shotgun (WGS) entry which is preliminary data.</text>
</comment>
<dbReference type="CDD" id="cd17332">
    <property type="entry name" value="MFS_MelB_like"/>
    <property type="match status" value="1"/>
</dbReference>
<feature type="transmembrane region" description="Helical" evidence="8">
    <location>
        <begin position="52"/>
        <end position="72"/>
    </location>
</feature>
<dbReference type="Proteomes" id="UP001589609">
    <property type="component" value="Unassembled WGS sequence"/>
</dbReference>
<comment type="subcellular location">
    <subcellularLocation>
        <location evidence="1">Cell membrane</location>
        <topology evidence="1">Multi-pass membrane protein</topology>
    </subcellularLocation>
</comment>
<dbReference type="RefSeq" id="WP_379951348.1">
    <property type="nucleotide sequence ID" value="NZ_JBHMAF010000187.1"/>
</dbReference>
<evidence type="ECO:0000256" key="1">
    <source>
        <dbReference type="ARBA" id="ARBA00004651"/>
    </source>
</evidence>
<dbReference type="NCBIfam" id="TIGR00792">
    <property type="entry name" value="gph"/>
    <property type="match status" value="1"/>
</dbReference>
<keyword evidence="3" id="KW-1003">Cell membrane</keyword>
<evidence type="ECO:0000256" key="8">
    <source>
        <dbReference type="SAM" id="Phobius"/>
    </source>
</evidence>
<name>A0ABV5WKC0_9BACI</name>
<dbReference type="PROSITE" id="PS50850">
    <property type="entry name" value="MFS"/>
    <property type="match status" value="1"/>
</dbReference>
<dbReference type="Pfam" id="PF13347">
    <property type="entry name" value="MFS_2"/>
    <property type="match status" value="1"/>
</dbReference>
<feature type="transmembrane region" description="Helical" evidence="8">
    <location>
        <begin position="424"/>
        <end position="443"/>
    </location>
</feature>
<dbReference type="PROSITE" id="PS00872">
    <property type="entry name" value="NA_GALACTOSIDE_SYMP"/>
    <property type="match status" value="1"/>
</dbReference>
<evidence type="ECO:0000256" key="2">
    <source>
        <dbReference type="ARBA" id="ARBA00022448"/>
    </source>
</evidence>
<dbReference type="EMBL" id="JBHMAF010000187">
    <property type="protein sequence ID" value="MFB9761058.1"/>
    <property type="molecule type" value="Genomic_DNA"/>
</dbReference>
<evidence type="ECO:0000256" key="7">
    <source>
        <dbReference type="ARBA" id="ARBA00023136"/>
    </source>
</evidence>
<evidence type="ECO:0000313" key="11">
    <source>
        <dbReference type="Proteomes" id="UP001589609"/>
    </source>
</evidence>
<feature type="transmembrane region" description="Helical" evidence="8">
    <location>
        <begin position="193"/>
        <end position="213"/>
    </location>
</feature>
<dbReference type="PANTHER" id="PTHR11328">
    <property type="entry name" value="MAJOR FACILITATOR SUPERFAMILY DOMAIN-CONTAINING PROTEIN"/>
    <property type="match status" value="1"/>
</dbReference>
<dbReference type="Gene3D" id="1.20.1250.20">
    <property type="entry name" value="MFS general substrate transporter like domains"/>
    <property type="match status" value="1"/>
</dbReference>
<keyword evidence="4 8" id="KW-0812">Transmembrane</keyword>